<proteinExistence type="predicted"/>
<evidence type="ECO:0000313" key="6">
    <source>
        <dbReference type="Proteomes" id="UP000054408"/>
    </source>
</evidence>
<organism evidence="5 6">
    <name type="scientific">Thecamonas trahens ATCC 50062</name>
    <dbReference type="NCBI Taxonomy" id="461836"/>
    <lineage>
        <taxon>Eukaryota</taxon>
        <taxon>Apusozoa</taxon>
        <taxon>Apusomonadida</taxon>
        <taxon>Apusomonadidae</taxon>
        <taxon>Thecamonas</taxon>
    </lineage>
</organism>
<dbReference type="GeneID" id="25567037"/>
<keyword evidence="2" id="KW-0808">Transferase</keyword>
<dbReference type="InterPro" id="IPR044748">
    <property type="entry name" value="Trm3/TARBP1_C"/>
</dbReference>
<dbReference type="EMBL" id="GL349472">
    <property type="protein sequence ID" value="KNC52347.1"/>
    <property type="molecule type" value="Genomic_DNA"/>
</dbReference>
<name>A0A0L0DJ64_THETB</name>
<dbReference type="GO" id="GO:0030488">
    <property type="term" value="P:tRNA methylation"/>
    <property type="evidence" value="ECO:0007669"/>
    <property type="project" value="InterPro"/>
</dbReference>
<evidence type="ECO:0000256" key="2">
    <source>
        <dbReference type="ARBA" id="ARBA00022679"/>
    </source>
</evidence>
<dbReference type="InterPro" id="IPR029028">
    <property type="entry name" value="Alpha/beta_knot_MTases"/>
</dbReference>
<evidence type="ECO:0000313" key="5">
    <source>
        <dbReference type="EMBL" id="KNC52347.1"/>
    </source>
</evidence>
<dbReference type="GO" id="GO:0016423">
    <property type="term" value="F:tRNA (guanine) methyltransferase activity"/>
    <property type="evidence" value="ECO:0007669"/>
    <property type="project" value="InterPro"/>
</dbReference>
<dbReference type="CDD" id="cd18091">
    <property type="entry name" value="SpoU-like_TRM3-like"/>
    <property type="match status" value="1"/>
</dbReference>
<dbReference type="PANTHER" id="PTHR12029:SF11">
    <property type="entry name" value="METHYLTRANSFERASE TARBP1-RELATED"/>
    <property type="match status" value="1"/>
</dbReference>
<evidence type="ECO:0000256" key="1">
    <source>
        <dbReference type="ARBA" id="ARBA00022603"/>
    </source>
</evidence>
<dbReference type="eggNOG" id="KOG0839">
    <property type="taxonomic scope" value="Eukaryota"/>
</dbReference>
<sequence>MGRTLAAVRVLNLILRSPREPIPRDHPILERVRAAVLAALDLNSPHELRHAVLGDAFLLLFSSQTALRWLPQLWAVVKRLHAAIPHLATISRKHRERNAKSRIAVDDLPDATLAYYDGYALAIFVIRAYFAPRQVAAKASVRPPRDVADAGYDADKVKVRKTKSAKRAKAARQAAAAKTAAKAAAAEDHAAAVAAALATLDIRASASTWQFIETGMMDEDILTRKRASYILQIVIDVSVAHPGPLVAAPPQIGTYFVPLPESPSPDALAQFKTAWKALFALYDALEEAGPIILRDLWNERASVVEAYLPARWMRLIYFHGSTNFNVLHHQVFAPRLVLTPGPLAVDIFADDTQYTVFWTIMHLGLNHAVLFRSLPPVALPDGISPVSDDANQSPLGAAVVAFVANYINALTPAAAVAFLRTFPRNLSGLAGNSLTAELGIALALGISSSGLVVGAWDSACCAELVVLFKTVFEAASISYRERTYAALLVALSRFIDTESVSLDQLVELFGMFPADALACLAPSSIHRLGSAVGTLGAAAGSLSAVIAAVAAPLDAARSLAAIIRHADGLARALALHVRARGENEAELVGWLAPVLTVLSGIYSNTYLGPLHAERCIALVTALLAHLGPLPGLVAALEPVLGEMFSYMAAGLASLSVIEQAEAPLATALHKIEVHASLVAFLVREPTLACLPSVAAGVRALGQPIVHGLTASAEPDSPVSPVARTAAAAMLHAIAPALVSYDVVGLAPATALQLVAESGSLDIPRCMRSWLDLRPTALLTRYSRGIWGAVHDVLLSVGPTLGIDSALRATAVQGLPLSALLDAMIGAISECTWWAIEPLLAALRLVNALGGMPAERAGEVWDGIYDGFLAVRMDRPGSLCGAAISAVLTPSIVTAPAAAPAIIQLVDDVLRLAVKIKGPVNTLAAALYAPLVTDPASVARLAPALVRIASYIHDAPESDVGLFGMITEMEAIATNGTEVAEATGSARCPAVFTADDVYARSAMGALAASLEGHGERAADAVAALVAEIFAQFGGPPEPEGRKSKKSKKSKACELGNSGEKRRRVHLLQLLVSLGVAIRHVPLDELSDPLWQLQMYNHSPLGQIFVHLAIRFAVAGHGVPMQEQLLQRLRETRVINKRETIGLLCALYAVVVDLGASAETAAFLDAVVPAILPLVLTHAYRTHALGVINMVKVHEVLAKHAAAGSAECAAVLARMQADATLSAIVSISQKNESQALDLLTTAPLYERTIRDGEARVRLVYVELPNDVTDSAGMLGSDMVFDVLYGKCDDETLFASQRAPSAVPLRPRQLSLRLLRCSERFEEFALEPEQSAALAENAVANGDANFQSKIDPGLCLSGETRGDDYAQRARADLIVVASLITRETNLGGLTRTCEIFHAGKLVVGSAEVLHTPTFRSLAVTAEKWMPIEVVGEPDLARYLQACKDDGYAIVGAEQTAESVSLEDFEFPAKTVVLLGKEREGMPAEYISMLDYCVEIPQFGVIRSLNVHVTGALFVWEYVRQRQLQQ</sequence>
<dbReference type="PANTHER" id="PTHR12029">
    <property type="entry name" value="RNA METHYLTRANSFERASE"/>
    <property type="match status" value="1"/>
</dbReference>
<feature type="region of interest" description="Disordered" evidence="3">
    <location>
        <begin position="1034"/>
        <end position="1055"/>
    </location>
</feature>
<dbReference type="InterPro" id="IPR045330">
    <property type="entry name" value="TRM3/TARBP1"/>
</dbReference>
<keyword evidence="1 5" id="KW-0489">Methyltransferase</keyword>
<dbReference type="InterPro" id="IPR001537">
    <property type="entry name" value="SpoU_MeTrfase"/>
</dbReference>
<dbReference type="SUPFAM" id="SSF75217">
    <property type="entry name" value="alpha/beta knot"/>
    <property type="match status" value="1"/>
</dbReference>
<gene>
    <name evidence="5" type="ORF">AMSG_08317</name>
</gene>
<dbReference type="Proteomes" id="UP000054408">
    <property type="component" value="Unassembled WGS sequence"/>
</dbReference>
<accession>A0A0L0DJ64</accession>
<protein>
    <submittedName>
        <fullName evidence="5">SpoU rRNA methylase family protein</fullName>
    </submittedName>
</protein>
<dbReference type="RefSeq" id="XP_013755397.1">
    <property type="nucleotide sequence ID" value="XM_013899943.1"/>
</dbReference>
<dbReference type="STRING" id="461836.A0A0L0DJ64"/>
<dbReference type="Gene3D" id="3.40.1280.10">
    <property type="match status" value="1"/>
</dbReference>
<evidence type="ECO:0000259" key="4">
    <source>
        <dbReference type="Pfam" id="PF00588"/>
    </source>
</evidence>
<evidence type="ECO:0000256" key="3">
    <source>
        <dbReference type="SAM" id="MobiDB-lite"/>
    </source>
</evidence>
<dbReference type="GO" id="GO:0003723">
    <property type="term" value="F:RNA binding"/>
    <property type="evidence" value="ECO:0007669"/>
    <property type="project" value="InterPro"/>
</dbReference>
<feature type="domain" description="tRNA/rRNA methyltransferase SpoU type" evidence="4">
    <location>
        <begin position="1370"/>
        <end position="1511"/>
    </location>
</feature>
<dbReference type="Pfam" id="PF00588">
    <property type="entry name" value="SpoU_methylase"/>
    <property type="match status" value="1"/>
</dbReference>
<dbReference type="InterPro" id="IPR029026">
    <property type="entry name" value="tRNA_m1G_MTases_N"/>
</dbReference>
<reference evidence="5 6" key="1">
    <citation type="submission" date="2010-05" db="EMBL/GenBank/DDBJ databases">
        <title>The Genome Sequence of Thecamonas trahens ATCC 50062.</title>
        <authorList>
            <consortium name="The Broad Institute Genome Sequencing Platform"/>
            <person name="Russ C."/>
            <person name="Cuomo C."/>
            <person name="Shea T."/>
            <person name="Young S.K."/>
            <person name="Zeng Q."/>
            <person name="Koehrsen M."/>
            <person name="Haas B."/>
            <person name="Borodovsky M."/>
            <person name="Guigo R."/>
            <person name="Alvarado L."/>
            <person name="Berlin A."/>
            <person name="Bochicchio J."/>
            <person name="Borenstein D."/>
            <person name="Chapman S."/>
            <person name="Chen Z."/>
            <person name="Freedman E."/>
            <person name="Gellesch M."/>
            <person name="Goldberg J."/>
            <person name="Griggs A."/>
            <person name="Gujja S."/>
            <person name="Heilman E."/>
            <person name="Heiman D."/>
            <person name="Hepburn T."/>
            <person name="Howarth C."/>
            <person name="Jen D."/>
            <person name="Larson L."/>
            <person name="Mehta T."/>
            <person name="Park D."/>
            <person name="Pearson M."/>
            <person name="Roberts A."/>
            <person name="Saif S."/>
            <person name="Shenoy N."/>
            <person name="Sisk P."/>
            <person name="Stolte C."/>
            <person name="Sykes S."/>
            <person name="Thomson T."/>
            <person name="Walk T."/>
            <person name="White J."/>
            <person name="Yandava C."/>
            <person name="Burger G."/>
            <person name="Gray M.W."/>
            <person name="Holland P.W.H."/>
            <person name="King N."/>
            <person name="Lang F.B.F."/>
            <person name="Roger A.J."/>
            <person name="Ruiz-Trillo I."/>
            <person name="Lander E."/>
            <person name="Nusbaum C."/>
        </authorList>
    </citation>
    <scope>NUCLEOTIDE SEQUENCE [LARGE SCALE GENOMIC DNA]</scope>
    <source>
        <strain evidence="5 6">ATCC 50062</strain>
    </source>
</reference>
<dbReference type="OrthoDB" id="241340at2759"/>
<keyword evidence="6" id="KW-1185">Reference proteome</keyword>